<evidence type="ECO:0000259" key="1">
    <source>
        <dbReference type="Pfam" id="PF03466"/>
    </source>
</evidence>
<sequence length="91" mass="10302">MFIDSVVEGATYIKEMREEKIVCAVSNDHPYRVKKVIRMEELQNEQLIVYPEICDVRKMIMNVFQCMGAKPIIAMVGAGLGITLLPETALQ</sequence>
<dbReference type="Gene3D" id="3.40.190.10">
    <property type="entry name" value="Periplasmic binding protein-like II"/>
    <property type="match status" value="1"/>
</dbReference>
<feature type="domain" description="LysR substrate-binding" evidence="1">
    <location>
        <begin position="15"/>
        <end position="90"/>
    </location>
</feature>
<evidence type="ECO:0000313" key="2">
    <source>
        <dbReference type="EMBL" id="EJR43967.1"/>
    </source>
</evidence>
<dbReference type="EMBL" id="AHEV01000008">
    <property type="protein sequence ID" value="EJR43967.1"/>
    <property type="molecule type" value="Genomic_DNA"/>
</dbReference>
<dbReference type="Proteomes" id="UP000006976">
    <property type="component" value="Unassembled WGS sequence"/>
</dbReference>
<dbReference type="AlphaFoldDB" id="A0ABC9R9W5"/>
<dbReference type="Pfam" id="PF03466">
    <property type="entry name" value="LysR_substrate"/>
    <property type="match status" value="1"/>
</dbReference>
<proteinExistence type="predicted"/>
<comment type="caution">
    <text evidence="2">The sequence shown here is derived from an EMBL/GenBank/DDBJ whole genome shotgun (WGS) entry which is preliminary data.</text>
</comment>
<evidence type="ECO:0000313" key="3">
    <source>
        <dbReference type="Proteomes" id="UP000006976"/>
    </source>
</evidence>
<gene>
    <name evidence="2" type="ORF">III_00857</name>
</gene>
<organism evidence="2 3">
    <name type="scientific">Bacillus mycoides</name>
    <dbReference type="NCBI Taxonomy" id="1405"/>
    <lineage>
        <taxon>Bacteria</taxon>
        <taxon>Bacillati</taxon>
        <taxon>Bacillota</taxon>
        <taxon>Bacilli</taxon>
        <taxon>Bacillales</taxon>
        <taxon>Bacillaceae</taxon>
        <taxon>Bacillus</taxon>
        <taxon>Bacillus cereus group</taxon>
    </lineage>
</organism>
<dbReference type="SUPFAM" id="SSF53850">
    <property type="entry name" value="Periplasmic binding protein-like II"/>
    <property type="match status" value="1"/>
</dbReference>
<name>A0ABC9R9W5_BACMY</name>
<protein>
    <recommendedName>
        <fullName evidence="1">LysR substrate-binding domain-containing protein</fullName>
    </recommendedName>
</protein>
<dbReference type="InterPro" id="IPR005119">
    <property type="entry name" value="LysR_subst-bd"/>
</dbReference>
<reference evidence="2 3" key="1">
    <citation type="submission" date="2012-04" db="EMBL/GenBank/DDBJ databases">
        <title>The Genome Sequence of Bacillus cereus VD078.</title>
        <authorList>
            <consortium name="The Broad Institute Genome Sequencing Platform"/>
            <consortium name="The Broad Institute Genome Sequencing Center for Infectious Disease"/>
            <person name="Feldgarden M."/>
            <person name="Van der Auwera G.A."/>
            <person name="Mahillon J."/>
            <person name="Duprez V."/>
            <person name="Timmery S."/>
            <person name="Mattelet C."/>
            <person name="Dierick K."/>
            <person name="Sun M."/>
            <person name="Yu Z."/>
            <person name="Zhu L."/>
            <person name="Hu X."/>
            <person name="Shank E.B."/>
            <person name="Swiecicka I."/>
            <person name="Hansen B.M."/>
            <person name="Andrup L."/>
            <person name="Young S.K."/>
            <person name="Zeng Q."/>
            <person name="Gargeya S."/>
            <person name="Fitzgerald M."/>
            <person name="Haas B."/>
            <person name="Abouelleil A."/>
            <person name="Alvarado L."/>
            <person name="Arachchi H.M."/>
            <person name="Berlin A."/>
            <person name="Chapman S.B."/>
            <person name="Goldberg J."/>
            <person name="Griggs A."/>
            <person name="Gujja S."/>
            <person name="Hansen M."/>
            <person name="Howarth C."/>
            <person name="Imamovic A."/>
            <person name="Larimer J."/>
            <person name="McCowen C."/>
            <person name="Montmayeur A."/>
            <person name="Murphy C."/>
            <person name="Neiman D."/>
            <person name="Pearson M."/>
            <person name="Priest M."/>
            <person name="Roberts A."/>
            <person name="Saif S."/>
            <person name="Shea T."/>
            <person name="Sisk P."/>
            <person name="Sykes S."/>
            <person name="Wortman J."/>
            <person name="Nusbaum C."/>
            <person name="Birren B."/>
        </authorList>
    </citation>
    <scope>NUCLEOTIDE SEQUENCE [LARGE SCALE GENOMIC DNA]</scope>
    <source>
        <strain evidence="2 3">VD078</strain>
    </source>
</reference>
<dbReference type="CDD" id="cd05466">
    <property type="entry name" value="PBP2_LTTR_substrate"/>
    <property type="match status" value="1"/>
</dbReference>
<accession>A0ABC9R9W5</accession>